<reference evidence="3 4" key="1">
    <citation type="submission" date="2020-08" db="EMBL/GenBank/DDBJ databases">
        <authorList>
            <person name="Ramaprasad A."/>
        </authorList>
    </citation>
    <scope>NUCLEOTIDE SEQUENCE [LARGE SCALE GENOMIC DNA]</scope>
</reference>
<name>A0A6V7T2N0_PLAVN</name>
<sequence>MKNKKKSSKNNFNRNYDSPYNCCPADGYSESSTCSYSQFYEMHKKNMRKKKENEKKENELFQLSQSCSSGGSSGGSNESSNYIGPINSTFKTKKKKECFPLSNNSINKFIKSSYEKYKINTKTKEDNFKKITSRIKRYIKKMDDQGYKKYEDDKNIWIRNGNNTNNFKPITNIQYKHMQNYMVEDSKVCEQSGNTINRYENRKERILPTQLNKITNLLSSLSDTSVDNEDEKKYLFNRSILKQSKNKLDVESSNVAESCIFCSKFEIVEKIKKFAFNKIKPICASCFIIFLNLIKMNSIICICCFKIYFPYKDIIRCAICKRHDSKAVKKYDNNFKRKHNITSIINELNIFTSLYNYQFSNNINTDMFLNFFININYCFQDLYSYLSSHQVLIISKNWVYANYSKPFWDLLTDLNMIKNKKEIKSNENDYINNFAQTLNKTEKWRDYEISNSSCLKKKKKSKLNKLEKVIKNYITMLDKPVRKDMTKLVPKKNKDNILYRQCSKPIETNRLPIQDEDEKKKESNQIEEKYFTYLKLAEMKHQETIQQIKSILNEDVIKNRCIEKQNNILDTFENGNINGDQKIKNVDDESKKGEGIQNVNNGNKTDEGIQNVDNGNKTDEGIQNVDNGNKTDEGIQNVDNGNKTDEGIQNVDNGNKTDEGIQNVDNGNKTDEGIQNVDNGNKTDEGIQNVDNDNKKDEGAQNVDNESKKDEGVQTVDNDNIKDQEVKNADNEVCSQNLHPFDEAKKEKEMKQQNMPQPNSYIENISMKEENKSNEIKLEFDEMNNENVDKKEKNKICTKKNIENFSEESKNSFENFSKTIITSLLKLKHEKIQSSYYHLKNASTKINQINFNKTVRKYYSKGVFLLYYIKYVQKQESEIQRVFRTVQAAETDVENFKRKFRIHYGKDANLSEINKSIYEKYKLLNRGKILLENKIKNFENSSTIKQIYQIIDEFSDILKTSLNNNKNEIEQVEKRNLKTVNKYLKKVVREKKRKNNKLNKLVKKYEYFHDELFSIIQILNLLYGISENSKNVDLANFNSASILRKIKMFLYTKKIKKLNESLKKGSTKKIKRNYSISNISYSIGPYKKTNFKHIYEQDKKCEKYIPKVICVLDIKKKNLDKFLTDNNPIKIIDKNNLIFIKELYSFDSIYINKIYIHDFMSNIVNNYITHFVNQNNVTIFNFSLNYSRNKKNVFLNSFKDYFHCNKNRENIAKQNNRFSILQNEHKEEDSKNSVAKNCQDNSSCVDEPDDIKCKNHNLKKNATLVKIINELKKKINEKYSYENYNLKLVVYAQKNKALYNINKCVFFKQNTVVSSEEGKKNNIKKYRIKIDLKNIKKMKKNNNIYVDEKKRRKSSDEVKNKSKDETHKKENYKIEYLNGVNLKKIKNINKHINYKNINKFKKYSIIFVIKLELLVSCENNICIKKNKKNKIKKKKRIFHFTLVDITIPIFDIMKKKNQTAINYFLEFKNKQNFESIFINYIQSQLFNTQNPIYHSYKIIQFLLQTNPQICFLLYIRGDFFLSNHHSLYSLSNDENNPNYQNENKTNHEIVKPKKMQTNQNTIIKLLYIYYWCIMCEERDSGVSSS</sequence>
<dbReference type="Proteomes" id="UP000515697">
    <property type="component" value="Chromosome PVSEL_10"/>
</dbReference>
<accession>A0A6V7T2N0</accession>
<keyword evidence="1" id="KW-0175">Coiled coil</keyword>
<evidence type="ECO:0000313" key="4">
    <source>
        <dbReference type="Proteomes" id="UP000515697"/>
    </source>
</evidence>
<feature type="compositionally biased region" description="Basic and acidic residues" evidence="2">
    <location>
        <begin position="692"/>
        <end position="712"/>
    </location>
</feature>
<feature type="compositionally biased region" description="Basic and acidic residues" evidence="2">
    <location>
        <begin position="719"/>
        <end position="728"/>
    </location>
</feature>
<dbReference type="VEuPathDB" id="PlasmoDB:PVSEL_1001680"/>
<feature type="compositionally biased region" description="Basic and acidic residues" evidence="2">
    <location>
        <begin position="581"/>
        <end position="594"/>
    </location>
</feature>
<dbReference type="VEuPathDB" id="PlasmoDB:PVVCY_1001750"/>
<feature type="region of interest" description="Disordered" evidence="2">
    <location>
        <begin position="573"/>
        <end position="728"/>
    </location>
</feature>
<feature type="coiled-coil region" evidence="1">
    <location>
        <begin position="872"/>
        <end position="899"/>
    </location>
</feature>
<evidence type="ECO:0000256" key="2">
    <source>
        <dbReference type="SAM" id="MobiDB-lite"/>
    </source>
</evidence>
<feature type="coiled-coil region" evidence="1">
    <location>
        <begin position="955"/>
        <end position="1004"/>
    </location>
</feature>
<dbReference type="VEuPathDB" id="PlasmoDB:PVLDE_1001910"/>
<dbReference type="EMBL" id="LR865431">
    <property type="protein sequence ID" value="CAD2106647.1"/>
    <property type="molecule type" value="Genomic_DNA"/>
</dbReference>
<dbReference type="VEuPathDB" id="PlasmoDB:PVBDA_1001800"/>
<organism evidence="3 4">
    <name type="scientific">Plasmodium vinckei</name>
    <dbReference type="NCBI Taxonomy" id="5860"/>
    <lineage>
        <taxon>Eukaryota</taxon>
        <taxon>Sar</taxon>
        <taxon>Alveolata</taxon>
        <taxon>Apicomplexa</taxon>
        <taxon>Aconoidasida</taxon>
        <taxon>Haemosporida</taxon>
        <taxon>Plasmodiidae</taxon>
        <taxon>Plasmodium</taxon>
        <taxon>Plasmodium (Vinckeia)</taxon>
    </lineage>
</organism>
<evidence type="ECO:0000256" key="1">
    <source>
        <dbReference type="SAM" id="Coils"/>
    </source>
</evidence>
<evidence type="ECO:0000313" key="3">
    <source>
        <dbReference type="EMBL" id="CAD2106647.1"/>
    </source>
</evidence>
<proteinExistence type="predicted"/>
<gene>
    <name evidence="3" type="ORF">PVSEL_1001680</name>
</gene>
<protein>
    <submittedName>
        <fullName evidence="3">Uncharacterized protein</fullName>
    </submittedName>
</protein>
<feature type="coiled-coil region" evidence="1">
    <location>
        <begin position="766"/>
        <end position="808"/>
    </location>
</feature>
<dbReference type="VEuPathDB" id="PlasmoDB:PVPCR_1001740"/>